<protein>
    <recommendedName>
        <fullName evidence="1">RiboL-PSP-HEPN domain-containing protein</fullName>
    </recommendedName>
</protein>
<accession>A0ABP8J1L4</accession>
<sequence>MQYATTINDCRIAVSDAKQTLSAATLSERFKRHRSSDVGDPFDPSGNRARQVERDAALITDILALQGTPVSLPINLVTSADSNLTPTVLRRNLVSLGLEDSEFIKYSHRLEGLLSLRNRIAHGENANLPSDPNYWNFETKIFDLCEEVMRTIYESVRDEKYRA</sequence>
<evidence type="ECO:0000313" key="3">
    <source>
        <dbReference type="Proteomes" id="UP001500635"/>
    </source>
</evidence>
<gene>
    <name evidence="2" type="ORF">GCM10023147_01440</name>
</gene>
<organism evidence="2 3">
    <name type="scientific">Tsukamurella soli</name>
    <dbReference type="NCBI Taxonomy" id="644556"/>
    <lineage>
        <taxon>Bacteria</taxon>
        <taxon>Bacillati</taxon>
        <taxon>Actinomycetota</taxon>
        <taxon>Actinomycetes</taxon>
        <taxon>Mycobacteriales</taxon>
        <taxon>Tsukamurellaceae</taxon>
        <taxon>Tsukamurella</taxon>
    </lineage>
</organism>
<dbReference type="EMBL" id="BAABFR010000001">
    <property type="protein sequence ID" value="GAA4382955.1"/>
    <property type="molecule type" value="Genomic_DNA"/>
</dbReference>
<evidence type="ECO:0000313" key="2">
    <source>
        <dbReference type="EMBL" id="GAA4382955.1"/>
    </source>
</evidence>
<dbReference type="Proteomes" id="UP001500635">
    <property type="component" value="Unassembled WGS sequence"/>
</dbReference>
<keyword evidence="3" id="KW-1185">Reference proteome</keyword>
<comment type="caution">
    <text evidence="2">The sequence shown here is derived from an EMBL/GenBank/DDBJ whole genome shotgun (WGS) entry which is preliminary data.</text>
</comment>
<feature type="domain" description="RiboL-PSP-HEPN" evidence="1">
    <location>
        <begin position="57"/>
        <end position="155"/>
    </location>
</feature>
<dbReference type="InterPro" id="IPR041519">
    <property type="entry name" value="HEPN_RiboL-PSP"/>
</dbReference>
<proteinExistence type="predicted"/>
<evidence type="ECO:0000259" key="1">
    <source>
        <dbReference type="Pfam" id="PF18735"/>
    </source>
</evidence>
<dbReference type="Pfam" id="PF18735">
    <property type="entry name" value="HEPN_RiboL-PSP"/>
    <property type="match status" value="1"/>
</dbReference>
<name>A0ABP8J1L4_9ACTN</name>
<reference evidence="3" key="1">
    <citation type="journal article" date="2019" name="Int. J. Syst. Evol. Microbiol.">
        <title>The Global Catalogue of Microorganisms (GCM) 10K type strain sequencing project: providing services to taxonomists for standard genome sequencing and annotation.</title>
        <authorList>
            <consortium name="The Broad Institute Genomics Platform"/>
            <consortium name="The Broad Institute Genome Sequencing Center for Infectious Disease"/>
            <person name="Wu L."/>
            <person name="Ma J."/>
        </authorList>
    </citation>
    <scope>NUCLEOTIDE SEQUENCE [LARGE SCALE GENOMIC DNA]</scope>
    <source>
        <strain evidence="3">JCM 17688</strain>
    </source>
</reference>